<gene>
    <name evidence="2" type="ORF">K505DRAFT_389008</name>
</gene>
<feature type="region of interest" description="Disordered" evidence="1">
    <location>
        <begin position="62"/>
        <end position="190"/>
    </location>
</feature>
<protein>
    <submittedName>
        <fullName evidence="2">Uncharacterized protein</fullName>
    </submittedName>
</protein>
<organism evidence="2 3">
    <name type="scientific">Melanomma pulvis-pyrius CBS 109.77</name>
    <dbReference type="NCBI Taxonomy" id="1314802"/>
    <lineage>
        <taxon>Eukaryota</taxon>
        <taxon>Fungi</taxon>
        <taxon>Dikarya</taxon>
        <taxon>Ascomycota</taxon>
        <taxon>Pezizomycotina</taxon>
        <taxon>Dothideomycetes</taxon>
        <taxon>Pleosporomycetidae</taxon>
        <taxon>Pleosporales</taxon>
        <taxon>Melanommataceae</taxon>
        <taxon>Melanomma</taxon>
    </lineage>
</organism>
<reference evidence="2" key="1">
    <citation type="journal article" date="2020" name="Stud. Mycol.">
        <title>101 Dothideomycetes genomes: a test case for predicting lifestyles and emergence of pathogens.</title>
        <authorList>
            <person name="Haridas S."/>
            <person name="Albert R."/>
            <person name="Binder M."/>
            <person name="Bloem J."/>
            <person name="Labutti K."/>
            <person name="Salamov A."/>
            <person name="Andreopoulos B."/>
            <person name="Baker S."/>
            <person name="Barry K."/>
            <person name="Bills G."/>
            <person name="Bluhm B."/>
            <person name="Cannon C."/>
            <person name="Castanera R."/>
            <person name="Culley D."/>
            <person name="Daum C."/>
            <person name="Ezra D."/>
            <person name="Gonzalez J."/>
            <person name="Henrissat B."/>
            <person name="Kuo A."/>
            <person name="Liang C."/>
            <person name="Lipzen A."/>
            <person name="Lutzoni F."/>
            <person name="Magnuson J."/>
            <person name="Mondo S."/>
            <person name="Nolan M."/>
            <person name="Ohm R."/>
            <person name="Pangilinan J."/>
            <person name="Park H.-J."/>
            <person name="Ramirez L."/>
            <person name="Alfaro M."/>
            <person name="Sun H."/>
            <person name="Tritt A."/>
            <person name="Yoshinaga Y."/>
            <person name="Zwiers L.-H."/>
            <person name="Turgeon B."/>
            <person name="Goodwin S."/>
            <person name="Spatafora J."/>
            <person name="Crous P."/>
            <person name="Grigoriev I."/>
        </authorList>
    </citation>
    <scope>NUCLEOTIDE SEQUENCE</scope>
    <source>
        <strain evidence="2">CBS 109.77</strain>
    </source>
</reference>
<proteinExistence type="predicted"/>
<evidence type="ECO:0000313" key="2">
    <source>
        <dbReference type="EMBL" id="KAF2799369.1"/>
    </source>
</evidence>
<dbReference type="OrthoDB" id="5310629at2759"/>
<dbReference type="AlphaFoldDB" id="A0A6A6XSI7"/>
<feature type="compositionally biased region" description="Polar residues" evidence="1">
    <location>
        <begin position="26"/>
        <end position="38"/>
    </location>
</feature>
<feature type="region of interest" description="Disordered" evidence="1">
    <location>
        <begin position="1"/>
        <end position="38"/>
    </location>
</feature>
<feature type="compositionally biased region" description="Basic and acidic residues" evidence="1">
    <location>
        <begin position="131"/>
        <end position="140"/>
    </location>
</feature>
<accession>A0A6A6XSI7</accession>
<dbReference type="EMBL" id="MU001765">
    <property type="protein sequence ID" value="KAF2799369.1"/>
    <property type="molecule type" value="Genomic_DNA"/>
</dbReference>
<sequence>MSTEATPISPPQDPMAPVARAASFPHKTSASTPPTHAYIETSTPAINAVAVELDSVAIATHGEKSGGIEGAGEEGEEKKEGGLRGIVGGLKKTLLGRKEGEDEGKKDGGNVGLGEQEDNDDEFLGGGGKAVGREVREKRAALLSTRSKDPGVIVDVPQDPTAEEVQAAKSAEGTVTPAVPASEGEAVTLR</sequence>
<name>A0A6A6XSI7_9PLEO</name>
<feature type="compositionally biased region" description="Basic and acidic residues" evidence="1">
    <location>
        <begin position="96"/>
        <end position="108"/>
    </location>
</feature>
<dbReference type="Proteomes" id="UP000799757">
    <property type="component" value="Unassembled WGS sequence"/>
</dbReference>
<evidence type="ECO:0000313" key="3">
    <source>
        <dbReference type="Proteomes" id="UP000799757"/>
    </source>
</evidence>
<evidence type="ECO:0000256" key="1">
    <source>
        <dbReference type="SAM" id="MobiDB-lite"/>
    </source>
</evidence>
<keyword evidence="3" id="KW-1185">Reference proteome</keyword>